<evidence type="ECO:0000313" key="1">
    <source>
        <dbReference type="EMBL" id="MET9848895.1"/>
    </source>
</evidence>
<dbReference type="Gene3D" id="1.10.10.10">
    <property type="entry name" value="Winged helix-like DNA-binding domain superfamily/Winged helix DNA-binding domain"/>
    <property type="match status" value="1"/>
</dbReference>
<gene>
    <name evidence="1" type="ORF">ABZZ21_31010</name>
</gene>
<dbReference type="RefSeq" id="WP_355401069.1">
    <property type="nucleotide sequence ID" value="NZ_JBEXPZ010000045.1"/>
</dbReference>
<reference evidence="1 2" key="1">
    <citation type="submission" date="2024-06" db="EMBL/GenBank/DDBJ databases">
        <title>The Natural Products Discovery Center: Release of the First 8490 Sequenced Strains for Exploring Actinobacteria Biosynthetic Diversity.</title>
        <authorList>
            <person name="Kalkreuter E."/>
            <person name="Kautsar S.A."/>
            <person name="Yang D."/>
            <person name="Bader C.D."/>
            <person name="Teijaro C.N."/>
            <person name="Fluegel L."/>
            <person name="Davis C.M."/>
            <person name="Simpson J.R."/>
            <person name="Lauterbach L."/>
            <person name="Steele A.D."/>
            <person name="Gui C."/>
            <person name="Meng S."/>
            <person name="Li G."/>
            <person name="Viehrig K."/>
            <person name="Ye F."/>
            <person name="Su P."/>
            <person name="Kiefer A.F."/>
            <person name="Nichols A."/>
            <person name="Cepeda A.J."/>
            <person name="Yan W."/>
            <person name="Fan B."/>
            <person name="Jiang Y."/>
            <person name="Adhikari A."/>
            <person name="Zheng C.-J."/>
            <person name="Schuster L."/>
            <person name="Cowan T.M."/>
            <person name="Smanski M.J."/>
            <person name="Chevrette M.G."/>
            <person name="De Carvalho L.P.S."/>
            <person name="Shen B."/>
        </authorList>
    </citation>
    <scope>NUCLEOTIDE SEQUENCE [LARGE SCALE GENOMIC DNA]</scope>
    <source>
        <strain evidence="1 2">NPDC006434</strain>
    </source>
</reference>
<dbReference type="Proteomes" id="UP001550210">
    <property type="component" value="Unassembled WGS sequence"/>
</dbReference>
<dbReference type="InterPro" id="IPR036388">
    <property type="entry name" value="WH-like_DNA-bd_sf"/>
</dbReference>
<protein>
    <recommendedName>
        <fullName evidence="3">MarR family protein</fullName>
    </recommendedName>
</protein>
<keyword evidence="2" id="KW-1185">Reference proteome</keyword>
<name>A0ABV2V4Y7_9ACTN</name>
<comment type="caution">
    <text evidence="1">The sequence shown here is derived from an EMBL/GenBank/DDBJ whole genome shotgun (WGS) entry which is preliminary data.</text>
</comment>
<organism evidence="1 2">
    <name type="scientific">Streptomyces ossamyceticus</name>
    <dbReference type="NCBI Taxonomy" id="249581"/>
    <lineage>
        <taxon>Bacteria</taxon>
        <taxon>Bacillati</taxon>
        <taxon>Actinomycetota</taxon>
        <taxon>Actinomycetes</taxon>
        <taxon>Kitasatosporales</taxon>
        <taxon>Streptomycetaceae</taxon>
        <taxon>Streptomyces</taxon>
    </lineage>
</organism>
<dbReference type="EMBL" id="JBEXPZ010000045">
    <property type="protein sequence ID" value="MET9848895.1"/>
    <property type="molecule type" value="Genomic_DNA"/>
</dbReference>
<evidence type="ECO:0000313" key="2">
    <source>
        <dbReference type="Proteomes" id="UP001550210"/>
    </source>
</evidence>
<proteinExistence type="predicted"/>
<evidence type="ECO:0008006" key="3">
    <source>
        <dbReference type="Google" id="ProtNLM"/>
    </source>
</evidence>
<accession>A0ABV2V4Y7</accession>
<dbReference type="InterPro" id="IPR036390">
    <property type="entry name" value="WH_DNA-bd_sf"/>
</dbReference>
<dbReference type="SUPFAM" id="SSF46785">
    <property type="entry name" value="Winged helix' DNA-binding domain"/>
    <property type="match status" value="1"/>
</dbReference>
<sequence length="74" mass="8241">MNAQKIQELLHDQDLKSSAKVVGVHMLLHPEAQTASEIAETVGLHRTTVGEALIRLAKDGRVSRKHHLWVGEVR</sequence>